<evidence type="ECO:0000259" key="1">
    <source>
        <dbReference type="Pfam" id="PF22515"/>
    </source>
</evidence>
<name>U7QC73_9CYAN</name>
<accession>U7QC73</accession>
<dbReference type="RefSeq" id="WP_023069103.1">
    <property type="nucleotide sequence ID" value="NZ_AUZM01000087.1"/>
</dbReference>
<dbReference type="EMBL" id="AUZM01000087">
    <property type="protein sequence ID" value="ERT04625.1"/>
    <property type="molecule type" value="Genomic_DNA"/>
</dbReference>
<organism evidence="2 3">
    <name type="scientific">Lyngbya aestuarii BL J</name>
    <dbReference type="NCBI Taxonomy" id="1348334"/>
    <lineage>
        <taxon>Bacteria</taxon>
        <taxon>Bacillati</taxon>
        <taxon>Cyanobacteriota</taxon>
        <taxon>Cyanophyceae</taxon>
        <taxon>Oscillatoriophycideae</taxon>
        <taxon>Oscillatoriales</taxon>
        <taxon>Microcoleaceae</taxon>
        <taxon>Lyngbya</taxon>
    </lineage>
</organism>
<proteinExistence type="predicted"/>
<evidence type="ECO:0000313" key="2">
    <source>
        <dbReference type="EMBL" id="ERT04625.1"/>
    </source>
</evidence>
<dbReference type="Proteomes" id="UP000017127">
    <property type="component" value="Unassembled WGS sequence"/>
</dbReference>
<keyword evidence="3" id="KW-1185">Reference proteome</keyword>
<sequence length="114" mass="13474">MSDSSKKNLTKNDIAWEKIFEQYQVLENISERGSFEIDAGTINQFRESRLMAKFDHHVNLPRIFQQNSLSILPISRSRYILGHFDAYFRVNYHPEIEPIPVTFPSYIESLDYET</sequence>
<reference evidence="2 3" key="1">
    <citation type="journal article" date="2013" name="Front. Microbiol.">
        <title>Comparative genomic analyses of the cyanobacterium, Lyngbya aestuarii BL J, a powerful hydrogen producer.</title>
        <authorList>
            <person name="Kothari A."/>
            <person name="Vaughn M."/>
            <person name="Garcia-Pichel F."/>
        </authorList>
    </citation>
    <scope>NUCLEOTIDE SEQUENCE [LARGE SCALE GENOMIC DNA]</scope>
    <source>
        <strain evidence="2 3">BL J</strain>
    </source>
</reference>
<evidence type="ECO:0000313" key="3">
    <source>
        <dbReference type="Proteomes" id="UP000017127"/>
    </source>
</evidence>
<comment type="caution">
    <text evidence="2">The sequence shown here is derived from an EMBL/GenBank/DDBJ whole genome shotgun (WGS) entry which is preliminary data.</text>
</comment>
<protein>
    <recommendedName>
        <fullName evidence="1">DUF6996 domain-containing protein</fullName>
    </recommendedName>
</protein>
<dbReference type="PATRIC" id="fig|1348334.3.peg.5212"/>
<dbReference type="InterPro" id="IPR054265">
    <property type="entry name" value="DUF6996"/>
</dbReference>
<dbReference type="AlphaFoldDB" id="U7QC73"/>
<feature type="domain" description="DUF6996" evidence="1">
    <location>
        <begin position="13"/>
        <end position="81"/>
    </location>
</feature>
<gene>
    <name evidence="2" type="ORF">M595_5418</name>
</gene>
<dbReference type="Pfam" id="PF22515">
    <property type="entry name" value="DUF6996"/>
    <property type="match status" value="1"/>
</dbReference>